<accession>A0A5K7WUY5</accession>
<feature type="domain" description="Putative DnaT-like" evidence="1">
    <location>
        <begin position="6"/>
        <end position="170"/>
    </location>
</feature>
<proteinExistence type="predicted"/>
<name>A0A5K7WUY5_9BACL</name>
<reference evidence="2 3" key="1">
    <citation type="submission" date="2019-09" db="EMBL/GenBank/DDBJ databases">
        <title>Complete genome sequence of Sporolactobacillus terrae 70-3.</title>
        <authorList>
            <person name="Tanaka N."/>
            <person name="Shiwa Y."/>
            <person name="Fujita N."/>
            <person name="Tanasupawat S."/>
        </authorList>
    </citation>
    <scope>NUCLEOTIDE SEQUENCE [LARGE SCALE GENOMIC DNA]</scope>
    <source>
        <strain evidence="2 3">70-3</strain>
    </source>
</reference>
<dbReference type="EMBL" id="AP021853">
    <property type="protein sequence ID" value="BBN97499.1"/>
    <property type="molecule type" value="Genomic_DNA"/>
</dbReference>
<evidence type="ECO:0000313" key="2">
    <source>
        <dbReference type="EMBL" id="BBN97499.1"/>
    </source>
</evidence>
<dbReference type="AlphaFoldDB" id="A0A5K7WUY5"/>
<organism evidence="2 3">
    <name type="scientific">Sporolactobacillus terrae</name>
    <dbReference type="NCBI Taxonomy" id="269673"/>
    <lineage>
        <taxon>Bacteria</taxon>
        <taxon>Bacillati</taxon>
        <taxon>Bacillota</taxon>
        <taxon>Bacilli</taxon>
        <taxon>Bacillales</taxon>
        <taxon>Sporolactobacillaceae</taxon>
        <taxon>Sporolactobacillus</taxon>
    </lineage>
</organism>
<dbReference type="RefSeq" id="WP_152080077.1">
    <property type="nucleotide sequence ID" value="NZ_AP021853.1"/>
</dbReference>
<sequence>MSLIVGENSYVSVDEATTYFADRLFADEWESSPDKDKLLIAATRCIDRLPIKGIKADRTQALEFPRALYSYSRGINPYHDPLRDNLHTLPGWVVQQDVPQAVKDAVCEEALSILKGGQEASKRADLQRQGVTSFSLGSLSESYSAGLLASSMRLMSAEAHELLAPYLGGGYHID</sequence>
<dbReference type="Pfam" id="PF20557">
    <property type="entry name" value="DnaT_2"/>
    <property type="match status" value="1"/>
</dbReference>
<evidence type="ECO:0000313" key="3">
    <source>
        <dbReference type="Proteomes" id="UP000326951"/>
    </source>
</evidence>
<dbReference type="InterPro" id="IPR046787">
    <property type="entry name" value="DnaT_2"/>
</dbReference>
<protein>
    <recommendedName>
        <fullName evidence="1">Putative DnaT-like domain-containing protein</fullName>
    </recommendedName>
</protein>
<evidence type="ECO:0000259" key="1">
    <source>
        <dbReference type="Pfam" id="PF20557"/>
    </source>
</evidence>
<gene>
    <name evidence="2" type="ORF">St703_02040</name>
</gene>
<dbReference type="Proteomes" id="UP000326951">
    <property type="component" value="Chromosome"/>
</dbReference>